<dbReference type="GO" id="GO:0005524">
    <property type="term" value="F:ATP binding"/>
    <property type="evidence" value="ECO:0007669"/>
    <property type="project" value="UniProtKB-KW"/>
</dbReference>
<organism evidence="3 4">
    <name type="scientific">Limnothrix redekei LRLZ20PSL1</name>
    <dbReference type="NCBI Taxonomy" id="3112953"/>
    <lineage>
        <taxon>Bacteria</taxon>
        <taxon>Bacillati</taxon>
        <taxon>Cyanobacteriota</taxon>
        <taxon>Cyanophyceae</taxon>
        <taxon>Pseudanabaenales</taxon>
        <taxon>Pseudanabaenaceae</taxon>
        <taxon>Limnothrix</taxon>
    </lineage>
</organism>
<dbReference type="Gene3D" id="3.30.565.10">
    <property type="entry name" value="Histidine kinase-like ATPase, C-terminal domain"/>
    <property type="match status" value="1"/>
</dbReference>
<keyword evidence="1" id="KW-0418">Kinase</keyword>
<protein>
    <submittedName>
        <fullName evidence="3">ATP-binding protein</fullName>
        <ecNumber evidence="3">2.7.13.3</ecNumber>
    </submittedName>
</protein>
<evidence type="ECO:0000256" key="1">
    <source>
        <dbReference type="ARBA" id="ARBA00022527"/>
    </source>
</evidence>
<evidence type="ECO:0000313" key="3">
    <source>
        <dbReference type="EMBL" id="MFG3819209.1"/>
    </source>
</evidence>
<feature type="domain" description="Histidine kinase/HSP90-like ATPase" evidence="2">
    <location>
        <begin position="44"/>
        <end position="172"/>
    </location>
</feature>
<proteinExistence type="predicted"/>
<dbReference type="Pfam" id="PF13581">
    <property type="entry name" value="HATPase_c_2"/>
    <property type="match status" value="1"/>
</dbReference>
<reference evidence="4" key="1">
    <citation type="journal article" date="2024" name="Algal Res.">
        <title>Biochemical, toxicological and genomic investigation of a high-biomass producing Limnothrix strain isolated from Italian shallow drinking water reservoir.</title>
        <authorList>
            <person name="Simonazzi M."/>
            <person name="Shishido T.K."/>
            <person name="Delbaje E."/>
            <person name="Wahlsten M."/>
            <person name="Fewer D.P."/>
            <person name="Sivonen K."/>
            <person name="Pezzolesi L."/>
            <person name="Pistocchi R."/>
        </authorList>
    </citation>
    <scope>NUCLEOTIDE SEQUENCE [LARGE SCALE GENOMIC DNA]</scope>
    <source>
        <strain evidence="4">LRLZ20PSL1</strain>
    </source>
</reference>
<dbReference type="InterPro" id="IPR003594">
    <property type="entry name" value="HATPase_dom"/>
</dbReference>
<dbReference type="RefSeq" id="WP_190529655.1">
    <property type="nucleotide sequence ID" value="NZ_JAZAQF010000086.1"/>
</dbReference>
<name>A0ABW7CDI7_9CYAN</name>
<dbReference type="SUPFAM" id="SSF55874">
    <property type="entry name" value="ATPase domain of HSP90 chaperone/DNA topoisomerase II/histidine kinase"/>
    <property type="match status" value="1"/>
</dbReference>
<dbReference type="EC" id="2.7.13.3" evidence="3"/>
<evidence type="ECO:0000313" key="4">
    <source>
        <dbReference type="Proteomes" id="UP001604335"/>
    </source>
</evidence>
<comment type="caution">
    <text evidence="3">The sequence shown here is derived from an EMBL/GenBank/DDBJ whole genome shotgun (WGS) entry which is preliminary data.</text>
</comment>
<keyword evidence="3" id="KW-0067">ATP-binding</keyword>
<dbReference type="EMBL" id="JAZAQF010000086">
    <property type="protein sequence ID" value="MFG3819209.1"/>
    <property type="molecule type" value="Genomic_DNA"/>
</dbReference>
<dbReference type="InterPro" id="IPR036890">
    <property type="entry name" value="HATPase_C_sf"/>
</dbReference>
<dbReference type="PANTHER" id="PTHR35526:SF3">
    <property type="entry name" value="ANTI-SIGMA-F FACTOR RSBW"/>
    <property type="match status" value="1"/>
</dbReference>
<keyword evidence="4" id="KW-1185">Reference proteome</keyword>
<gene>
    <name evidence="3" type="ORF">VPK24_16310</name>
</gene>
<dbReference type="Proteomes" id="UP001604335">
    <property type="component" value="Unassembled WGS sequence"/>
</dbReference>
<evidence type="ECO:0000259" key="2">
    <source>
        <dbReference type="Pfam" id="PF13581"/>
    </source>
</evidence>
<keyword evidence="3" id="KW-0808">Transferase</keyword>
<keyword evidence="3" id="KW-0547">Nucleotide-binding</keyword>
<sequence>MRPRRWQQWWTQGLGPRLHHWWDYQTDNRWMPTSHQSHLHLTTDLQELPSLLQWFDVILKRAIPESLPPQFLWECQLILTEGFTNAARHAHHHRPPHTPIVVEVGRCGRCLNIQIWDYGDPFDWDAKLALLKQEKRSPLDKESGRGLMFMEQLSRRVRYRRYGKRNCLMVQKSFPS</sequence>
<dbReference type="GO" id="GO:0004673">
    <property type="term" value="F:protein histidine kinase activity"/>
    <property type="evidence" value="ECO:0007669"/>
    <property type="project" value="UniProtKB-EC"/>
</dbReference>
<dbReference type="PANTHER" id="PTHR35526">
    <property type="entry name" value="ANTI-SIGMA-F FACTOR RSBW-RELATED"/>
    <property type="match status" value="1"/>
</dbReference>
<dbReference type="CDD" id="cd16936">
    <property type="entry name" value="HATPase_RsbW-like"/>
    <property type="match status" value="1"/>
</dbReference>
<accession>A0ABW7CDI7</accession>
<keyword evidence="1" id="KW-0723">Serine/threonine-protein kinase</keyword>
<dbReference type="InterPro" id="IPR050267">
    <property type="entry name" value="Anti-sigma-factor_SerPK"/>
</dbReference>